<reference evidence="4 5" key="1">
    <citation type="journal article" date="2023" name="Elife">
        <title>Identification of key yeast species and microbe-microbe interactions impacting larval growth of Drosophila in the wild.</title>
        <authorList>
            <person name="Mure A."/>
            <person name="Sugiura Y."/>
            <person name="Maeda R."/>
            <person name="Honda K."/>
            <person name="Sakurai N."/>
            <person name="Takahashi Y."/>
            <person name="Watada M."/>
            <person name="Katoh T."/>
            <person name="Gotoh A."/>
            <person name="Gotoh Y."/>
            <person name="Taniguchi I."/>
            <person name="Nakamura K."/>
            <person name="Hayashi T."/>
            <person name="Katayama T."/>
            <person name="Uemura T."/>
            <person name="Hattori Y."/>
        </authorList>
    </citation>
    <scope>NUCLEOTIDE SEQUENCE [LARGE SCALE GENOMIC DNA]</scope>
    <source>
        <strain evidence="4 5">PK-24</strain>
    </source>
</reference>
<evidence type="ECO:0000256" key="2">
    <source>
        <dbReference type="ARBA" id="ARBA00022801"/>
    </source>
</evidence>
<evidence type="ECO:0000313" key="5">
    <source>
        <dbReference type="Proteomes" id="UP001378960"/>
    </source>
</evidence>
<dbReference type="PANTHER" id="PTHR46118:SF4">
    <property type="entry name" value="PROTEIN ABHD11"/>
    <property type="match status" value="1"/>
</dbReference>
<dbReference type="AlphaFoldDB" id="A0AAV5QZL3"/>
<proteinExistence type="inferred from homology"/>
<evidence type="ECO:0000313" key="4">
    <source>
        <dbReference type="EMBL" id="GMM44703.1"/>
    </source>
</evidence>
<dbReference type="EMBL" id="BTGB01000001">
    <property type="protein sequence ID" value="GMM44703.1"/>
    <property type="molecule type" value="Genomic_DNA"/>
</dbReference>
<comment type="similarity">
    <text evidence="1">Belongs to the AB hydrolase superfamily.</text>
</comment>
<gene>
    <name evidence="4" type="ORF">DAPK24_012780</name>
</gene>
<name>A0AAV5QZL3_PICKL</name>
<comment type="caution">
    <text evidence="4">The sequence shown here is derived from an EMBL/GenBank/DDBJ whole genome shotgun (WGS) entry which is preliminary data.</text>
</comment>
<protein>
    <submittedName>
        <fullName evidence="4">Hydrolase</fullName>
    </submittedName>
</protein>
<keyword evidence="5" id="KW-1185">Reference proteome</keyword>
<feature type="domain" description="AB hydrolase-1" evidence="3">
    <location>
        <begin position="44"/>
        <end position="293"/>
    </location>
</feature>
<dbReference type="InterPro" id="IPR029058">
    <property type="entry name" value="AB_hydrolase_fold"/>
</dbReference>
<sequence>MFKISIRNIQSRNFQGIRHINSYTSVPGVLDYDLFSPKENSSLPPVIFLHGLLGNRRNNRSAAKLLSDQLNTHFIVPDLRNHGTSFHAVPMNYKTMSDDISKLIENLPSTIPRHHGFIILGHSMGAKVAMIHALRYPKTIKGVVSIDNIPYTNPENSFVEFQKFHIGLQTLNWCIKTHPEWSLNELKNYLKKWVEPNEIIVNFWLSNVVSKNKKLIAKVPFEVLNNSIEDILQWRMENFGDLEPLANQSETPPLLIIKANYSKFVGNDIHTHAISKYFPQYSVEPIDAGHWLVTERKLEFVRIVKDWIKSKN</sequence>
<evidence type="ECO:0000256" key="1">
    <source>
        <dbReference type="ARBA" id="ARBA00008645"/>
    </source>
</evidence>
<dbReference type="Gene3D" id="3.40.50.1820">
    <property type="entry name" value="alpha/beta hydrolase"/>
    <property type="match status" value="1"/>
</dbReference>
<keyword evidence="2 4" id="KW-0378">Hydrolase</keyword>
<dbReference type="SUPFAM" id="SSF53474">
    <property type="entry name" value="alpha/beta-Hydrolases"/>
    <property type="match status" value="1"/>
</dbReference>
<dbReference type="InterPro" id="IPR000073">
    <property type="entry name" value="AB_hydrolase_1"/>
</dbReference>
<organism evidence="4 5">
    <name type="scientific">Pichia kluyveri</name>
    <name type="common">Yeast</name>
    <dbReference type="NCBI Taxonomy" id="36015"/>
    <lineage>
        <taxon>Eukaryota</taxon>
        <taxon>Fungi</taxon>
        <taxon>Dikarya</taxon>
        <taxon>Ascomycota</taxon>
        <taxon>Saccharomycotina</taxon>
        <taxon>Pichiomycetes</taxon>
        <taxon>Pichiales</taxon>
        <taxon>Pichiaceae</taxon>
        <taxon>Pichia</taxon>
    </lineage>
</organism>
<accession>A0AAV5QZL3</accession>
<dbReference type="PANTHER" id="PTHR46118">
    <property type="entry name" value="PROTEIN ABHD11"/>
    <property type="match status" value="1"/>
</dbReference>
<dbReference type="Pfam" id="PF00561">
    <property type="entry name" value="Abhydrolase_1"/>
    <property type="match status" value="1"/>
</dbReference>
<dbReference type="GO" id="GO:0016787">
    <property type="term" value="F:hydrolase activity"/>
    <property type="evidence" value="ECO:0007669"/>
    <property type="project" value="UniProtKB-KW"/>
</dbReference>
<evidence type="ECO:0000259" key="3">
    <source>
        <dbReference type="Pfam" id="PF00561"/>
    </source>
</evidence>
<dbReference type="Proteomes" id="UP001378960">
    <property type="component" value="Unassembled WGS sequence"/>
</dbReference>